<dbReference type="AlphaFoldDB" id="X1ITL7"/>
<dbReference type="EMBL" id="BARU01029925">
    <property type="protein sequence ID" value="GAH72600.1"/>
    <property type="molecule type" value="Genomic_DNA"/>
</dbReference>
<reference evidence="1" key="1">
    <citation type="journal article" date="2014" name="Front. Microbiol.">
        <title>High frequency of phylogenetically diverse reductive dehalogenase-homologous genes in deep subseafloor sedimentary metagenomes.</title>
        <authorList>
            <person name="Kawai M."/>
            <person name="Futagami T."/>
            <person name="Toyoda A."/>
            <person name="Takaki Y."/>
            <person name="Nishi S."/>
            <person name="Hori S."/>
            <person name="Arai W."/>
            <person name="Tsubouchi T."/>
            <person name="Morono Y."/>
            <person name="Uchiyama I."/>
            <person name="Ito T."/>
            <person name="Fujiyama A."/>
            <person name="Inagaki F."/>
            <person name="Takami H."/>
        </authorList>
    </citation>
    <scope>NUCLEOTIDE SEQUENCE</scope>
    <source>
        <strain evidence="1">Expedition CK06-06</strain>
    </source>
</reference>
<evidence type="ECO:0000313" key="1">
    <source>
        <dbReference type="EMBL" id="GAH72600.1"/>
    </source>
</evidence>
<name>X1ITL7_9ZZZZ</name>
<proteinExistence type="predicted"/>
<accession>X1ITL7</accession>
<feature type="non-terminal residue" evidence="1">
    <location>
        <position position="1"/>
    </location>
</feature>
<gene>
    <name evidence="1" type="ORF">S03H2_47550</name>
</gene>
<protein>
    <submittedName>
        <fullName evidence="1">Uncharacterized protein</fullName>
    </submittedName>
</protein>
<comment type="caution">
    <text evidence="1">The sequence shown here is derived from an EMBL/GenBank/DDBJ whole genome shotgun (WGS) entry which is preliminary data.</text>
</comment>
<sequence length="35" mass="4349">NFQPGTDFTEVEKVKARQYFETVWLPLYRESQRRE</sequence>
<organism evidence="1">
    <name type="scientific">marine sediment metagenome</name>
    <dbReference type="NCBI Taxonomy" id="412755"/>
    <lineage>
        <taxon>unclassified sequences</taxon>
        <taxon>metagenomes</taxon>
        <taxon>ecological metagenomes</taxon>
    </lineage>
</organism>